<evidence type="ECO:0000256" key="1">
    <source>
        <dbReference type="SAM" id="MobiDB-lite"/>
    </source>
</evidence>
<sequence>MLPFPGGKPSSHDWDSVNQPPRGGGRQRAPKPWLQVGSSKPWLQVGAPKPWLQVGSSKPWLQVGAPKPWLQVGSSKPWLQVGAPKPWLQVGSSKPWLQVGAPKPWLQVGLFWDWSCSVPLLCAPHSSLSSSFALQRPRTAWEGFSRKITAFPYVEMSLLAAWMDWRIPGREDPSLLTMTGLWIITGMETSPLCPGACGHIPSSLLPCSPSPFPEQLWLPLDPWQCPRPGWTGLGAAWDSGRCPCPWQGLGMG</sequence>
<dbReference type="AlphaFoldDB" id="A0A8C3E014"/>
<dbReference type="Ensembl" id="ENSCMUT00000015628.2">
    <property type="protein sequence ID" value="ENSCMUP00000014559.2"/>
    <property type="gene ID" value="ENSCMUG00000009086.2"/>
</dbReference>
<reference evidence="2" key="2">
    <citation type="submission" date="2025-08" db="UniProtKB">
        <authorList>
            <consortium name="Ensembl"/>
        </authorList>
    </citation>
    <scope>IDENTIFICATION</scope>
</reference>
<proteinExistence type="predicted"/>
<name>A0A8C3E014_CORMO</name>
<keyword evidence="3" id="KW-1185">Reference proteome</keyword>
<feature type="region of interest" description="Disordered" evidence="1">
    <location>
        <begin position="1"/>
        <end position="34"/>
    </location>
</feature>
<protein>
    <submittedName>
        <fullName evidence="2">Uncharacterized protein</fullName>
    </submittedName>
</protein>
<reference evidence="3" key="1">
    <citation type="submission" date="2019-10" db="EMBL/GenBank/DDBJ databases">
        <title>Corvus moneduloides (New Caledonian crow) genome, bCorMon1, primary haplotype.</title>
        <authorList>
            <person name="Rutz C."/>
            <person name="Fungtammasan C."/>
            <person name="Mountcastle J."/>
            <person name="Formenti G."/>
            <person name="Chow W."/>
            <person name="Howe K."/>
            <person name="Steele M.P."/>
            <person name="Fernandes J."/>
            <person name="Gilbert M.T.P."/>
            <person name="Fedrigo O."/>
            <person name="Jarvis E.D."/>
            <person name="Gemmell N."/>
        </authorList>
    </citation>
    <scope>NUCLEOTIDE SEQUENCE [LARGE SCALE GENOMIC DNA]</scope>
</reference>
<organism evidence="2 3">
    <name type="scientific">Corvus moneduloides</name>
    <name type="common">New Caledonian crow</name>
    <dbReference type="NCBI Taxonomy" id="1196302"/>
    <lineage>
        <taxon>Eukaryota</taxon>
        <taxon>Metazoa</taxon>
        <taxon>Chordata</taxon>
        <taxon>Craniata</taxon>
        <taxon>Vertebrata</taxon>
        <taxon>Euteleostomi</taxon>
        <taxon>Archelosauria</taxon>
        <taxon>Archosauria</taxon>
        <taxon>Dinosauria</taxon>
        <taxon>Saurischia</taxon>
        <taxon>Theropoda</taxon>
        <taxon>Coelurosauria</taxon>
        <taxon>Aves</taxon>
        <taxon>Neognathae</taxon>
        <taxon>Neoaves</taxon>
        <taxon>Telluraves</taxon>
        <taxon>Australaves</taxon>
        <taxon>Passeriformes</taxon>
        <taxon>Corvoidea</taxon>
        <taxon>Corvidae</taxon>
        <taxon>Corvus</taxon>
    </lineage>
</organism>
<accession>A0A8C3E014</accession>
<accession>A0A8U7MXT3</accession>
<evidence type="ECO:0000313" key="3">
    <source>
        <dbReference type="Proteomes" id="UP000694553"/>
    </source>
</evidence>
<evidence type="ECO:0000313" key="2">
    <source>
        <dbReference type="Ensembl" id="ENSCMUP00000014559.2"/>
    </source>
</evidence>
<reference evidence="2" key="3">
    <citation type="submission" date="2025-09" db="UniProtKB">
        <authorList>
            <consortium name="Ensembl"/>
        </authorList>
    </citation>
    <scope>IDENTIFICATION</scope>
</reference>
<dbReference type="Proteomes" id="UP000694553">
    <property type="component" value="Unassembled WGS sequence"/>
</dbReference>